<proteinExistence type="predicted"/>
<dbReference type="RefSeq" id="WP_272427972.1">
    <property type="nucleotide sequence ID" value="NZ_JAGTJJ010000058.1"/>
</dbReference>
<evidence type="ECO:0000259" key="1">
    <source>
        <dbReference type="PROSITE" id="PS50851"/>
    </source>
</evidence>
<dbReference type="GO" id="GO:0005829">
    <property type="term" value="C:cytosol"/>
    <property type="evidence" value="ECO:0007669"/>
    <property type="project" value="TreeGrafter"/>
</dbReference>
<name>A0A9X4AXE1_9BACT</name>
<gene>
    <name evidence="2" type="ORF">KEG57_45245</name>
</gene>
<dbReference type="PANTHER" id="PTHR22617:SF41">
    <property type="entry name" value="CHEMOTAXIS SIGNAL TRANSDUCTION SYSTEM ADAPTOR PROTEIN CHEW"/>
    <property type="match status" value="1"/>
</dbReference>
<organism evidence="2 3">
    <name type="scientific">Polyangium jinanense</name>
    <dbReference type="NCBI Taxonomy" id="2829994"/>
    <lineage>
        <taxon>Bacteria</taxon>
        <taxon>Pseudomonadati</taxon>
        <taxon>Myxococcota</taxon>
        <taxon>Polyangia</taxon>
        <taxon>Polyangiales</taxon>
        <taxon>Polyangiaceae</taxon>
        <taxon>Polyangium</taxon>
    </lineage>
</organism>
<dbReference type="PANTHER" id="PTHR22617">
    <property type="entry name" value="CHEMOTAXIS SENSOR HISTIDINE KINASE-RELATED"/>
    <property type="match status" value="1"/>
</dbReference>
<dbReference type="SMART" id="SM00260">
    <property type="entry name" value="CheW"/>
    <property type="match status" value="1"/>
</dbReference>
<dbReference type="PROSITE" id="PS50851">
    <property type="entry name" value="CHEW"/>
    <property type="match status" value="1"/>
</dbReference>
<evidence type="ECO:0000313" key="2">
    <source>
        <dbReference type="EMBL" id="MDC3987756.1"/>
    </source>
</evidence>
<sequence>MGDVEQAGTSQYISFHVAGGEYAVRILGAREIIEYTDITRVPMMPPAILGVLNLRGHVVPVVDLAERFGMPASTITRRTCILVVETHIDGALTRVGILIDAVGDVLELQASEIEKAPPFGTKMRLDHLLGLGKVDGKLVLLLDIDHVLSPDELLAARSLEPAAAST</sequence>
<dbReference type="EMBL" id="JAGTJJ010000058">
    <property type="protein sequence ID" value="MDC3987756.1"/>
    <property type="molecule type" value="Genomic_DNA"/>
</dbReference>
<dbReference type="Proteomes" id="UP001151081">
    <property type="component" value="Unassembled WGS sequence"/>
</dbReference>
<dbReference type="Gene3D" id="2.40.50.180">
    <property type="entry name" value="CheA-289, Domain 4"/>
    <property type="match status" value="1"/>
</dbReference>
<keyword evidence="3" id="KW-1185">Reference proteome</keyword>
<dbReference type="SUPFAM" id="SSF50341">
    <property type="entry name" value="CheW-like"/>
    <property type="match status" value="1"/>
</dbReference>
<feature type="domain" description="CheW-like" evidence="1">
    <location>
        <begin position="9"/>
        <end position="153"/>
    </location>
</feature>
<accession>A0A9X4AXE1</accession>
<comment type="caution">
    <text evidence="2">The sequence shown here is derived from an EMBL/GenBank/DDBJ whole genome shotgun (WGS) entry which is preliminary data.</text>
</comment>
<dbReference type="GO" id="GO:0006935">
    <property type="term" value="P:chemotaxis"/>
    <property type="evidence" value="ECO:0007669"/>
    <property type="project" value="InterPro"/>
</dbReference>
<dbReference type="Gene3D" id="2.30.30.40">
    <property type="entry name" value="SH3 Domains"/>
    <property type="match status" value="1"/>
</dbReference>
<evidence type="ECO:0000313" key="3">
    <source>
        <dbReference type="Proteomes" id="UP001151081"/>
    </source>
</evidence>
<reference evidence="2 3" key="1">
    <citation type="submission" date="2021-04" db="EMBL/GenBank/DDBJ databases">
        <title>Genome analysis of Polyangium sp.</title>
        <authorList>
            <person name="Li Y."/>
            <person name="Wang J."/>
        </authorList>
    </citation>
    <scope>NUCLEOTIDE SEQUENCE [LARGE SCALE GENOMIC DNA]</scope>
    <source>
        <strain evidence="2 3">SDU14</strain>
    </source>
</reference>
<dbReference type="InterPro" id="IPR036061">
    <property type="entry name" value="CheW-like_dom_sf"/>
</dbReference>
<protein>
    <submittedName>
        <fullName evidence="2">Purine-binding chemotaxis protein CheW</fullName>
    </submittedName>
</protein>
<dbReference type="InterPro" id="IPR002545">
    <property type="entry name" value="CheW-lke_dom"/>
</dbReference>
<dbReference type="InterPro" id="IPR039315">
    <property type="entry name" value="CheW"/>
</dbReference>
<dbReference type="Pfam" id="PF01584">
    <property type="entry name" value="CheW"/>
    <property type="match status" value="1"/>
</dbReference>
<dbReference type="AlphaFoldDB" id="A0A9X4AXE1"/>
<dbReference type="GO" id="GO:0007165">
    <property type="term" value="P:signal transduction"/>
    <property type="evidence" value="ECO:0007669"/>
    <property type="project" value="InterPro"/>
</dbReference>